<dbReference type="EMBL" id="KB445798">
    <property type="protein sequence ID" value="EMD36396.1"/>
    <property type="molecule type" value="Genomic_DNA"/>
</dbReference>
<gene>
    <name evidence="1" type="ORF">CERSUDRAFT_115398</name>
</gene>
<keyword evidence="2" id="KW-1185">Reference proteome</keyword>
<proteinExistence type="predicted"/>
<organism evidence="1 2">
    <name type="scientific">Ceriporiopsis subvermispora (strain B)</name>
    <name type="common">White-rot fungus</name>
    <name type="synonym">Gelatoporia subvermispora</name>
    <dbReference type="NCBI Taxonomy" id="914234"/>
    <lineage>
        <taxon>Eukaryota</taxon>
        <taxon>Fungi</taxon>
        <taxon>Dikarya</taxon>
        <taxon>Basidiomycota</taxon>
        <taxon>Agaricomycotina</taxon>
        <taxon>Agaricomycetes</taxon>
        <taxon>Polyporales</taxon>
        <taxon>Gelatoporiaceae</taxon>
        <taxon>Gelatoporia</taxon>
    </lineage>
</organism>
<evidence type="ECO:0000313" key="2">
    <source>
        <dbReference type="Proteomes" id="UP000016930"/>
    </source>
</evidence>
<dbReference type="HOGENOM" id="CLU_1467974_0_0_1"/>
<sequence>MNAIAKTLPTRPLHQLLHYDIGSRSFTGQSPRPIAYLHARLCVQDTSQYINNCESAAYSAFAPIGLLCQCLSVYCSLAAPFTRRCFSHCHCRTFTVRPCIHYIMIYQHYYEGAAYSAAGRHRLATVPLVAGPVLAVTIASRLVWRRISFHDISCIIACVGGDLLGPAHCAVASPVVCRSSAARQ</sequence>
<reference evidence="1 2" key="1">
    <citation type="journal article" date="2012" name="Proc. Natl. Acad. Sci. U.S.A.">
        <title>Comparative genomics of Ceriporiopsis subvermispora and Phanerochaete chrysosporium provide insight into selective ligninolysis.</title>
        <authorList>
            <person name="Fernandez-Fueyo E."/>
            <person name="Ruiz-Duenas F.J."/>
            <person name="Ferreira P."/>
            <person name="Floudas D."/>
            <person name="Hibbett D.S."/>
            <person name="Canessa P."/>
            <person name="Larrondo L.F."/>
            <person name="James T.Y."/>
            <person name="Seelenfreund D."/>
            <person name="Lobos S."/>
            <person name="Polanco R."/>
            <person name="Tello M."/>
            <person name="Honda Y."/>
            <person name="Watanabe T."/>
            <person name="Watanabe T."/>
            <person name="Ryu J.S."/>
            <person name="Kubicek C.P."/>
            <person name="Schmoll M."/>
            <person name="Gaskell J."/>
            <person name="Hammel K.E."/>
            <person name="St John F.J."/>
            <person name="Vanden Wymelenberg A."/>
            <person name="Sabat G."/>
            <person name="Splinter BonDurant S."/>
            <person name="Syed K."/>
            <person name="Yadav J.S."/>
            <person name="Doddapaneni H."/>
            <person name="Subramanian V."/>
            <person name="Lavin J.L."/>
            <person name="Oguiza J.A."/>
            <person name="Perez G."/>
            <person name="Pisabarro A.G."/>
            <person name="Ramirez L."/>
            <person name="Santoyo F."/>
            <person name="Master E."/>
            <person name="Coutinho P.M."/>
            <person name="Henrissat B."/>
            <person name="Lombard V."/>
            <person name="Magnuson J.K."/>
            <person name="Kuees U."/>
            <person name="Hori C."/>
            <person name="Igarashi K."/>
            <person name="Samejima M."/>
            <person name="Held B.W."/>
            <person name="Barry K.W."/>
            <person name="LaButti K.M."/>
            <person name="Lapidus A."/>
            <person name="Lindquist E.A."/>
            <person name="Lucas S.M."/>
            <person name="Riley R."/>
            <person name="Salamov A.A."/>
            <person name="Hoffmeister D."/>
            <person name="Schwenk D."/>
            <person name="Hadar Y."/>
            <person name="Yarden O."/>
            <person name="de Vries R.P."/>
            <person name="Wiebenga A."/>
            <person name="Stenlid J."/>
            <person name="Eastwood D."/>
            <person name="Grigoriev I.V."/>
            <person name="Berka R.M."/>
            <person name="Blanchette R.A."/>
            <person name="Kersten P."/>
            <person name="Martinez A.T."/>
            <person name="Vicuna R."/>
            <person name="Cullen D."/>
        </authorList>
    </citation>
    <scope>NUCLEOTIDE SEQUENCE [LARGE SCALE GENOMIC DNA]</scope>
    <source>
        <strain evidence="1 2">B</strain>
    </source>
</reference>
<evidence type="ECO:0000313" key="1">
    <source>
        <dbReference type="EMBL" id="EMD36396.1"/>
    </source>
</evidence>
<dbReference type="Proteomes" id="UP000016930">
    <property type="component" value="Unassembled WGS sequence"/>
</dbReference>
<dbReference type="AlphaFoldDB" id="M2RC82"/>
<protein>
    <submittedName>
        <fullName evidence="1">Uncharacterized protein</fullName>
    </submittedName>
</protein>
<accession>M2RC82</accession>
<name>M2RC82_CERS8</name>